<gene>
    <name evidence="1" type="ORF">Amal_03974</name>
</gene>
<protein>
    <submittedName>
        <fullName evidence="1">Uncharacterized protein</fullName>
    </submittedName>
</protein>
<name>A0A177G1D4_9PROT</name>
<comment type="caution">
    <text evidence="1">The sequence shown here is derived from an EMBL/GenBank/DDBJ whole genome shotgun (WGS) entry which is preliminary data.</text>
</comment>
<reference evidence="1 2" key="1">
    <citation type="submission" date="2016-03" db="EMBL/GenBank/DDBJ databases">
        <title>Draft genome sequence of Acetobacter malorum CECT 7742, a strain isolated from strawberry vinegar.</title>
        <authorList>
            <person name="Sainz F."/>
            <person name="Mas A."/>
            <person name="Torija M.J."/>
        </authorList>
    </citation>
    <scope>NUCLEOTIDE SEQUENCE [LARGE SCALE GENOMIC DNA]</scope>
    <source>
        <strain evidence="1 2">CECT 7742</strain>
    </source>
</reference>
<sequence length="87" mass="9708">MLGPTYVQKVPELLGREQKTEMFQHEMEQGFLHIADNGGFIPVKHRIGTLVGIIPFGIVAVCIHHALQGGARGGGPFQDLQRRRRHI</sequence>
<evidence type="ECO:0000313" key="2">
    <source>
        <dbReference type="Proteomes" id="UP000077349"/>
    </source>
</evidence>
<accession>A0A177G1D4</accession>
<dbReference type="AlphaFoldDB" id="A0A177G1D4"/>
<organism evidence="1 2">
    <name type="scientific">Acetobacter malorum</name>
    <dbReference type="NCBI Taxonomy" id="178901"/>
    <lineage>
        <taxon>Bacteria</taxon>
        <taxon>Pseudomonadati</taxon>
        <taxon>Pseudomonadota</taxon>
        <taxon>Alphaproteobacteria</taxon>
        <taxon>Acetobacterales</taxon>
        <taxon>Acetobacteraceae</taxon>
        <taxon>Acetobacter</taxon>
    </lineage>
</organism>
<evidence type="ECO:0000313" key="1">
    <source>
        <dbReference type="EMBL" id="OAG74072.1"/>
    </source>
</evidence>
<dbReference type="Proteomes" id="UP000077349">
    <property type="component" value="Unassembled WGS sequence"/>
</dbReference>
<proteinExistence type="predicted"/>
<dbReference type="EMBL" id="LVHD01000241">
    <property type="protein sequence ID" value="OAG74072.1"/>
    <property type="molecule type" value="Genomic_DNA"/>
</dbReference>